<gene>
    <name evidence="5" type="ORF">UY92_C0011G0032</name>
</gene>
<dbReference type="Proteomes" id="UP000033870">
    <property type="component" value="Unassembled WGS sequence"/>
</dbReference>
<feature type="domain" description="HD" evidence="4">
    <location>
        <begin position="118"/>
        <end position="242"/>
    </location>
</feature>
<keyword evidence="1" id="KW-0479">Metal-binding</keyword>
<protein>
    <submittedName>
        <fullName evidence="5">TonB box-like protein</fullName>
    </submittedName>
</protein>
<dbReference type="InterPro" id="IPR006674">
    <property type="entry name" value="HD_domain"/>
</dbReference>
<dbReference type="Gene3D" id="1.10.3210.10">
    <property type="entry name" value="Hypothetical protein af1432"/>
    <property type="match status" value="1"/>
</dbReference>
<dbReference type="InterPro" id="IPR023387">
    <property type="entry name" value="DUF1653-like_dom"/>
</dbReference>
<dbReference type="PANTHER" id="PTHR11845:SF13">
    <property type="entry name" value="5'-DEOXYNUCLEOTIDASE HDDC2"/>
    <property type="match status" value="1"/>
</dbReference>
<dbReference type="InterPro" id="IPR037135">
    <property type="entry name" value="DUF1653-like_dom_sf"/>
</dbReference>
<dbReference type="GO" id="GO:0046872">
    <property type="term" value="F:metal ion binding"/>
    <property type="evidence" value="ECO:0007669"/>
    <property type="project" value="UniProtKB-KW"/>
</dbReference>
<evidence type="ECO:0000313" key="6">
    <source>
        <dbReference type="Proteomes" id="UP000033870"/>
    </source>
</evidence>
<dbReference type="EMBL" id="LCRX01000011">
    <property type="protein sequence ID" value="KKW42010.1"/>
    <property type="molecule type" value="Genomic_DNA"/>
</dbReference>
<dbReference type="GO" id="GO:0005737">
    <property type="term" value="C:cytoplasm"/>
    <property type="evidence" value="ECO:0007669"/>
    <property type="project" value="TreeGrafter"/>
</dbReference>
<organism evidence="5 6">
    <name type="scientific">Candidatus Magasanikbacteria bacterium GW2011_GWA2_56_11</name>
    <dbReference type="NCBI Taxonomy" id="1619044"/>
    <lineage>
        <taxon>Bacteria</taxon>
        <taxon>Candidatus Magasanikiibacteriota</taxon>
    </lineage>
</organism>
<evidence type="ECO:0000259" key="3">
    <source>
        <dbReference type="Pfam" id="PF07866"/>
    </source>
</evidence>
<dbReference type="Gene3D" id="2.30.30.320">
    <property type="entry name" value="DUF1653-like domain"/>
    <property type="match status" value="1"/>
</dbReference>
<dbReference type="Pfam" id="PF13023">
    <property type="entry name" value="HD_3"/>
    <property type="match status" value="1"/>
</dbReference>
<sequence>MDITPGIYRHYRGGLYRLHRVATHSESEEPMVLYEALYDTDPKWRWCVRPLKMFSEEVELPDGQKVPRFAEIKEQTPENMPEIKCDVSNLVRLFSLLQLTKEQPLTGYLTAGLKLSQTATLAEHHYTTALSAYFIAREIERAGGQINVSRLVIMALIHDLGELFGGDISGPLNRRYPDLREAKDRIAERAIDLLGGYLEETGREELKALWEEFEHGDSDEAVIGKIMDQMDHQFYLEHYCYRPSAGADYRSAFVDQHILVLTAKIKDPATKHVMDNFLSEFKTNFFGRGFEGLALLMK</sequence>
<name>A0A0G1YFN7_9BACT</name>
<dbReference type="InterPro" id="IPR039356">
    <property type="entry name" value="YfbR/HDDC2"/>
</dbReference>
<keyword evidence="2" id="KW-0378">Hydrolase</keyword>
<evidence type="ECO:0000256" key="1">
    <source>
        <dbReference type="ARBA" id="ARBA00022723"/>
    </source>
</evidence>
<dbReference type="PANTHER" id="PTHR11845">
    <property type="entry name" value="5'-DEOXYNUCLEOTIDASE HDDC2"/>
    <property type="match status" value="1"/>
</dbReference>
<comment type="caution">
    <text evidence="5">The sequence shown here is derived from an EMBL/GenBank/DDBJ whole genome shotgun (WGS) entry which is preliminary data.</text>
</comment>
<dbReference type="GO" id="GO:0002953">
    <property type="term" value="F:5'-deoxynucleotidase activity"/>
    <property type="evidence" value="ECO:0007669"/>
    <property type="project" value="InterPro"/>
</dbReference>
<evidence type="ECO:0000259" key="4">
    <source>
        <dbReference type="Pfam" id="PF13023"/>
    </source>
</evidence>
<proteinExistence type="predicted"/>
<dbReference type="Pfam" id="PF07866">
    <property type="entry name" value="DUF1653"/>
    <property type="match status" value="1"/>
</dbReference>
<accession>A0A0G1YFN7</accession>
<dbReference type="SUPFAM" id="SSF109604">
    <property type="entry name" value="HD-domain/PDEase-like"/>
    <property type="match status" value="1"/>
</dbReference>
<dbReference type="AlphaFoldDB" id="A0A0G1YFN7"/>
<feature type="domain" description="DUF1653" evidence="3">
    <location>
        <begin position="6"/>
        <end position="70"/>
    </location>
</feature>
<evidence type="ECO:0000256" key="2">
    <source>
        <dbReference type="ARBA" id="ARBA00022801"/>
    </source>
</evidence>
<evidence type="ECO:0000313" key="5">
    <source>
        <dbReference type="EMBL" id="KKW42010.1"/>
    </source>
</evidence>
<reference evidence="5 6" key="1">
    <citation type="journal article" date="2015" name="Nature">
        <title>rRNA introns, odd ribosomes, and small enigmatic genomes across a large radiation of phyla.</title>
        <authorList>
            <person name="Brown C.T."/>
            <person name="Hug L.A."/>
            <person name="Thomas B.C."/>
            <person name="Sharon I."/>
            <person name="Castelle C.J."/>
            <person name="Singh A."/>
            <person name="Wilkins M.J."/>
            <person name="Williams K.H."/>
            <person name="Banfield J.F."/>
        </authorList>
    </citation>
    <scope>NUCLEOTIDE SEQUENCE [LARGE SCALE GENOMIC DNA]</scope>
</reference>